<feature type="compositionally biased region" description="Low complexity" evidence="5">
    <location>
        <begin position="25"/>
        <end position="40"/>
    </location>
</feature>
<dbReference type="GO" id="GO:0016567">
    <property type="term" value="P:protein ubiquitination"/>
    <property type="evidence" value="ECO:0007669"/>
    <property type="project" value="InterPro"/>
</dbReference>
<dbReference type="Pfam" id="PF23628">
    <property type="entry name" value="ARM_LIN_C"/>
    <property type="match status" value="1"/>
</dbReference>
<dbReference type="InterPro" id="IPR016024">
    <property type="entry name" value="ARM-type_fold"/>
</dbReference>
<proteinExistence type="predicted"/>
<evidence type="ECO:0000256" key="1">
    <source>
        <dbReference type="ARBA" id="ARBA00000900"/>
    </source>
</evidence>
<dbReference type="EC" id="2.3.2.27" evidence="3"/>
<evidence type="ECO:0000259" key="6">
    <source>
        <dbReference type="PROSITE" id="PS51698"/>
    </source>
</evidence>
<evidence type="ECO:0000256" key="4">
    <source>
        <dbReference type="ARBA" id="ARBA00022679"/>
    </source>
</evidence>
<feature type="compositionally biased region" description="Basic and acidic residues" evidence="5">
    <location>
        <begin position="444"/>
        <end position="479"/>
    </location>
</feature>
<feature type="domain" description="U-box" evidence="6">
    <location>
        <begin position="609"/>
        <end position="684"/>
    </location>
</feature>
<sequence length="1066" mass="119699">MATLEELLADDGFIRERHKLKPWPTGGTARLSASTSASRRFGNSDSGIRPVRTRSSVLPRKSLSSLQEKTGSLIPRSGNAAARRLRSVHYYDEQSRKSRESDDGVFSSVKGGSMKFEGNSQWRFGSIEDPDVNEKPQILLVKPNFVEDVDDECPVPAMDEDSLKAMSSMINSCVSQLIEDESFRLSLHQSCASSLKSSLVQGMPPRVNGAMYTLKEAIRSVERIITEGPNPTELKRSSFKLSVITCLKSVEADNGQTCGIPNSHLAACGHLYLSIIYKIQKKDKVSAKHLLQVFCDSPYQARTELLPGLWEILFLPSLAHLKAWYDKEVESIPVNRQMKEKLEFLEKIYNDLLDMGTSQVAAYYKGWLMEEKSISFPSIPIPFTPAHVAAEDANEVVSFESLSSSNSVRSKTMISRRLYESVFSNVKRNEISHEIDSGEEEVKEEAADETKEEKAGFRGRKNGDSLQKDNERQFNKAEELSEYYGTRSQDSNTSSEENNLTEENYGCSSTSGITGTEEIKLKSEVQFSPAVKGYFCVGKCDMQEHENGRKLKKLAQLAFKLTEEAREKLLTDESVMTNGLDGSCSVTEESRDILLRGHEESDHSSLFSRIPKEFICPLTGLLLMDPVTLESGYTFELAAIQDRFNHGNKTCPVTGELLKCSTIPDMNMPLKHMIIQWMEKCFKNFTSLATQSTFIPSKQASNSNCELPLLIIKQTRKESIEHLISLGGMKFLTHMLEFGSLEEKSHAAEVLVQCIQADGCCRNQLAMNISKSSLVELIHSKQVHARTSATSLLIELICLNRRMDITVFVNGLKTHDIGNIKHDLLLCLDSSLPEDKALVAVLLLHLDYMEESRTSRAYKDAAVKCIKQSLESCMSDKKFIANCRRALLMLGGHFSYSGEIVTENWLLEKAGYDCKDDEDDWTISEEEEKNREDWLRSMALILLRYGNKSFQRTLSKCWKSGNSDLVSMCVTTTAWLSLALSSHYVPTIQVSAFSSLAPRLEECLKSDQDIKHRVLASFSLLNFSKILECRLPLISISDRIHDPLKSLQVVTWTAKHLYNDIFGANL</sequence>
<dbReference type="InterPro" id="IPR056512">
    <property type="entry name" value="LIN_N"/>
</dbReference>
<comment type="pathway">
    <text evidence="2">Protein modification; protein ubiquitination.</text>
</comment>
<evidence type="ECO:0000256" key="2">
    <source>
        <dbReference type="ARBA" id="ARBA00004906"/>
    </source>
</evidence>
<evidence type="ECO:0000313" key="8">
    <source>
        <dbReference type="Proteomes" id="UP001418222"/>
    </source>
</evidence>
<dbReference type="InterPro" id="IPR013083">
    <property type="entry name" value="Znf_RING/FYVE/PHD"/>
</dbReference>
<keyword evidence="8" id="KW-1185">Reference proteome</keyword>
<dbReference type="Proteomes" id="UP001418222">
    <property type="component" value="Unassembled WGS sequence"/>
</dbReference>
<dbReference type="GO" id="GO:0061630">
    <property type="term" value="F:ubiquitin protein ligase activity"/>
    <property type="evidence" value="ECO:0007669"/>
    <property type="project" value="UniProtKB-EC"/>
</dbReference>
<feature type="region of interest" description="Disordered" evidence="5">
    <location>
        <begin position="19"/>
        <end position="69"/>
    </location>
</feature>
<dbReference type="InterPro" id="IPR045210">
    <property type="entry name" value="RING-Ubox_PUB"/>
</dbReference>
<dbReference type="SUPFAM" id="SSF57850">
    <property type="entry name" value="RING/U-box"/>
    <property type="match status" value="1"/>
</dbReference>
<dbReference type="Gene3D" id="3.30.40.10">
    <property type="entry name" value="Zinc/RING finger domain, C3HC4 (zinc finger)"/>
    <property type="match status" value="1"/>
</dbReference>
<accession>A0AAP0BYU5</accession>
<dbReference type="InterPro" id="IPR003613">
    <property type="entry name" value="Ubox_domain"/>
</dbReference>
<dbReference type="SMART" id="SM00504">
    <property type="entry name" value="Ubox"/>
    <property type="match status" value="1"/>
</dbReference>
<keyword evidence="4" id="KW-0808">Transferase</keyword>
<dbReference type="CDD" id="cd16664">
    <property type="entry name" value="RING-Ubox_PUB"/>
    <property type="match status" value="1"/>
</dbReference>
<dbReference type="Pfam" id="PF04564">
    <property type="entry name" value="U-box"/>
    <property type="match status" value="1"/>
</dbReference>
<dbReference type="SUPFAM" id="SSF48371">
    <property type="entry name" value="ARM repeat"/>
    <property type="match status" value="1"/>
</dbReference>
<evidence type="ECO:0000313" key="7">
    <source>
        <dbReference type="EMBL" id="KAK8952250.1"/>
    </source>
</evidence>
<evidence type="ECO:0000256" key="3">
    <source>
        <dbReference type="ARBA" id="ARBA00012483"/>
    </source>
</evidence>
<name>A0AAP0BYU5_9ASPA</name>
<dbReference type="AlphaFoldDB" id="A0AAP0BYU5"/>
<protein>
    <recommendedName>
        <fullName evidence="3">RING-type E3 ubiquitin transferase</fullName>
        <ecNumber evidence="3">2.3.2.27</ecNumber>
    </recommendedName>
</protein>
<dbReference type="PANTHER" id="PTHR35549">
    <property type="entry name" value="OS04G0584500 PROTEIN"/>
    <property type="match status" value="1"/>
</dbReference>
<comment type="catalytic activity">
    <reaction evidence="1">
        <text>S-ubiquitinyl-[E2 ubiquitin-conjugating enzyme]-L-cysteine + [acceptor protein]-L-lysine = [E2 ubiquitin-conjugating enzyme]-L-cysteine + N(6)-ubiquitinyl-[acceptor protein]-L-lysine.</text>
        <dbReference type="EC" id="2.3.2.27"/>
    </reaction>
</comment>
<organism evidence="7 8">
    <name type="scientific">Platanthera zijinensis</name>
    <dbReference type="NCBI Taxonomy" id="2320716"/>
    <lineage>
        <taxon>Eukaryota</taxon>
        <taxon>Viridiplantae</taxon>
        <taxon>Streptophyta</taxon>
        <taxon>Embryophyta</taxon>
        <taxon>Tracheophyta</taxon>
        <taxon>Spermatophyta</taxon>
        <taxon>Magnoliopsida</taxon>
        <taxon>Liliopsida</taxon>
        <taxon>Asparagales</taxon>
        <taxon>Orchidaceae</taxon>
        <taxon>Orchidoideae</taxon>
        <taxon>Orchideae</taxon>
        <taxon>Orchidinae</taxon>
        <taxon>Platanthera</taxon>
    </lineage>
</organism>
<comment type="caution">
    <text evidence="7">The sequence shown here is derived from an EMBL/GenBank/DDBJ whole genome shotgun (WGS) entry which is preliminary data.</text>
</comment>
<dbReference type="PROSITE" id="PS51698">
    <property type="entry name" value="U_BOX"/>
    <property type="match status" value="1"/>
</dbReference>
<reference evidence="7 8" key="1">
    <citation type="journal article" date="2022" name="Nat. Plants">
        <title>Genomes of leafy and leafless Platanthera orchids illuminate the evolution of mycoheterotrophy.</title>
        <authorList>
            <person name="Li M.H."/>
            <person name="Liu K.W."/>
            <person name="Li Z."/>
            <person name="Lu H.C."/>
            <person name="Ye Q.L."/>
            <person name="Zhang D."/>
            <person name="Wang J.Y."/>
            <person name="Li Y.F."/>
            <person name="Zhong Z.M."/>
            <person name="Liu X."/>
            <person name="Yu X."/>
            <person name="Liu D.K."/>
            <person name="Tu X.D."/>
            <person name="Liu B."/>
            <person name="Hao Y."/>
            <person name="Liao X.Y."/>
            <person name="Jiang Y.T."/>
            <person name="Sun W.H."/>
            <person name="Chen J."/>
            <person name="Chen Y.Q."/>
            <person name="Ai Y."/>
            <person name="Zhai J.W."/>
            <person name="Wu S.S."/>
            <person name="Zhou Z."/>
            <person name="Hsiao Y.Y."/>
            <person name="Wu W.L."/>
            <person name="Chen Y.Y."/>
            <person name="Lin Y.F."/>
            <person name="Hsu J.L."/>
            <person name="Li C.Y."/>
            <person name="Wang Z.W."/>
            <person name="Zhao X."/>
            <person name="Zhong W.Y."/>
            <person name="Ma X.K."/>
            <person name="Ma L."/>
            <person name="Huang J."/>
            <person name="Chen G.Z."/>
            <person name="Huang M.Z."/>
            <person name="Huang L."/>
            <person name="Peng D.H."/>
            <person name="Luo Y.B."/>
            <person name="Zou S.Q."/>
            <person name="Chen S.P."/>
            <person name="Lan S."/>
            <person name="Tsai W.C."/>
            <person name="Van de Peer Y."/>
            <person name="Liu Z.J."/>
        </authorList>
    </citation>
    <scope>NUCLEOTIDE SEQUENCE [LARGE SCALE GENOMIC DNA]</scope>
    <source>
        <strain evidence="7">Lor287</strain>
    </source>
</reference>
<dbReference type="PANTHER" id="PTHR35549:SF1">
    <property type="entry name" value="OS04G0584500 PROTEIN"/>
    <property type="match status" value="1"/>
</dbReference>
<dbReference type="Pfam" id="PF23568">
    <property type="entry name" value="ARM_LIN"/>
    <property type="match status" value="1"/>
</dbReference>
<gene>
    <name evidence="7" type="primary">CERBERUS</name>
    <name evidence="7" type="ORF">KSP39_PZI004639</name>
</gene>
<feature type="compositionally biased region" description="Low complexity" evidence="5">
    <location>
        <begin position="491"/>
        <end position="504"/>
    </location>
</feature>
<feature type="region of interest" description="Disordered" evidence="5">
    <location>
        <begin position="434"/>
        <end position="512"/>
    </location>
</feature>
<dbReference type="InterPro" id="IPR055566">
    <property type="entry name" value="ARM_LIN"/>
</dbReference>
<evidence type="ECO:0000256" key="5">
    <source>
        <dbReference type="SAM" id="MobiDB-lite"/>
    </source>
</evidence>
<dbReference type="EMBL" id="JBBWWQ010000003">
    <property type="protein sequence ID" value="KAK8952250.1"/>
    <property type="molecule type" value="Genomic_DNA"/>
</dbReference>